<dbReference type="EMBL" id="PEBX01000023">
    <property type="protein sequence ID" value="PTQ56604.1"/>
    <property type="molecule type" value="Genomic_DNA"/>
</dbReference>
<protein>
    <recommendedName>
        <fullName evidence="3">Heptaprenyl diphosphate synthase component I</fullName>
    </recommendedName>
</protein>
<accession>A0A2R6Y1P5</accession>
<evidence type="ECO:0000313" key="2">
    <source>
        <dbReference type="Proteomes" id="UP000244338"/>
    </source>
</evidence>
<dbReference type="AlphaFoldDB" id="A0A2R6Y1P5"/>
<evidence type="ECO:0000313" key="1">
    <source>
        <dbReference type="EMBL" id="PTQ56604.1"/>
    </source>
</evidence>
<proteinExistence type="predicted"/>
<name>A0A2R6Y1P5_9BACL</name>
<dbReference type="Pfam" id="PF07307">
    <property type="entry name" value="HEPPP_synt_1"/>
    <property type="match status" value="1"/>
</dbReference>
<dbReference type="GO" id="GO:0009234">
    <property type="term" value="P:menaquinone biosynthetic process"/>
    <property type="evidence" value="ECO:0007669"/>
    <property type="project" value="InterPro"/>
</dbReference>
<dbReference type="InterPro" id="IPR009920">
    <property type="entry name" value="HEPPP_synth_su1"/>
</dbReference>
<gene>
    <name evidence="1" type="ORF">BSOLF_2872</name>
</gene>
<comment type="caution">
    <text evidence="1">The sequence shown here is derived from an EMBL/GenBank/DDBJ whole genome shotgun (WGS) entry which is preliminary data.</text>
</comment>
<reference evidence="2" key="1">
    <citation type="journal article" date="2018" name="Sci. Rep.">
        <title>Lignite coal burning seam in the remote Altai Mountains harbors a hydrogen-driven thermophilic microbial community.</title>
        <authorList>
            <person name="Kadnikov V.V."/>
            <person name="Mardanov A.V."/>
            <person name="Ivasenko D.A."/>
            <person name="Antsiferov D.V."/>
            <person name="Beletsky A.V."/>
            <person name="Karnachuk O.V."/>
            <person name="Ravin N.V."/>
        </authorList>
    </citation>
    <scope>NUCLEOTIDE SEQUENCE [LARGE SCALE GENOMIC DNA]</scope>
</reference>
<organism evidence="1 2">
    <name type="scientific">Candidatus Carbonibacillus altaicus</name>
    <dbReference type="NCBI Taxonomy" id="2163959"/>
    <lineage>
        <taxon>Bacteria</taxon>
        <taxon>Bacillati</taxon>
        <taxon>Bacillota</taxon>
        <taxon>Bacilli</taxon>
        <taxon>Bacillales</taxon>
        <taxon>Candidatus Carbonibacillus</taxon>
    </lineage>
</organism>
<sequence>MGMLDERETERIMRDVRHLLAADWPRDVPIPELPRWRQVLLQVLLSAHDAPDSVRHTLGQAFVLIDLGLKLHETLDDAYQEKTKPYLGLFRPPLEAWAKYLTAAERVLLGDLLSSRYFLLLAEAGLVDAIRRFAQAIEEVHAHKALLWQYVRSELPDVMRLFNLKVNIESALFQAVMPEGMSWRELPFAVVQYHIGKNLFPFIPERELARFQEELFLVVKTILPGQKAKQERLMASWMDEGKELSGNVLTGRVVGEGS</sequence>
<evidence type="ECO:0008006" key="3">
    <source>
        <dbReference type="Google" id="ProtNLM"/>
    </source>
</evidence>
<dbReference type="Proteomes" id="UP000244338">
    <property type="component" value="Unassembled WGS sequence"/>
</dbReference>